<organism evidence="11 12">
    <name type="scientific">Selenomonas ruminantium</name>
    <dbReference type="NCBI Taxonomy" id="971"/>
    <lineage>
        <taxon>Bacteria</taxon>
        <taxon>Bacillati</taxon>
        <taxon>Bacillota</taxon>
        <taxon>Negativicutes</taxon>
        <taxon>Selenomonadales</taxon>
        <taxon>Selenomonadaceae</taxon>
        <taxon>Selenomonas</taxon>
    </lineage>
</organism>
<feature type="transmembrane region" description="Helical" evidence="8">
    <location>
        <begin position="274"/>
        <end position="296"/>
    </location>
</feature>
<protein>
    <recommendedName>
        <fullName evidence="9">Phosphate transport system permease protein</fullName>
    </recommendedName>
</protein>
<feature type="transmembrane region" description="Helical" evidence="8">
    <location>
        <begin position="30"/>
        <end position="50"/>
    </location>
</feature>
<evidence type="ECO:0000256" key="3">
    <source>
        <dbReference type="ARBA" id="ARBA00022448"/>
    </source>
</evidence>
<evidence type="ECO:0000256" key="5">
    <source>
        <dbReference type="ARBA" id="ARBA00022692"/>
    </source>
</evidence>
<keyword evidence="6 8" id="KW-1133">Transmembrane helix</keyword>
<feature type="transmembrane region" description="Helical" evidence="8">
    <location>
        <begin position="131"/>
        <end position="149"/>
    </location>
</feature>
<keyword evidence="7 8" id="KW-0472">Membrane</keyword>
<dbReference type="AlphaFoldDB" id="A0A1I3GZS9"/>
<reference evidence="11 12" key="1">
    <citation type="submission" date="2016-10" db="EMBL/GenBank/DDBJ databases">
        <authorList>
            <person name="de Groot N.N."/>
        </authorList>
    </citation>
    <scope>NUCLEOTIDE SEQUENCE [LARGE SCALE GENOMIC DNA]</scope>
    <source>
        <strain evidence="11 12">Z108</strain>
    </source>
</reference>
<dbReference type="CDD" id="cd06261">
    <property type="entry name" value="TM_PBP2"/>
    <property type="match status" value="1"/>
</dbReference>
<dbReference type="SUPFAM" id="SSF161098">
    <property type="entry name" value="MetI-like"/>
    <property type="match status" value="1"/>
</dbReference>
<evidence type="ECO:0000256" key="9">
    <source>
        <dbReference type="RuleBase" id="RU363054"/>
    </source>
</evidence>
<keyword evidence="3 8" id="KW-0813">Transport</keyword>
<gene>
    <name evidence="11" type="ORF">SAMN04487861_12622</name>
</gene>
<feature type="transmembrane region" description="Helical" evidence="8">
    <location>
        <begin position="81"/>
        <end position="111"/>
    </location>
</feature>
<dbReference type="Pfam" id="PF00528">
    <property type="entry name" value="BPD_transp_1"/>
    <property type="match status" value="1"/>
</dbReference>
<evidence type="ECO:0000256" key="8">
    <source>
        <dbReference type="RuleBase" id="RU363032"/>
    </source>
</evidence>
<name>A0A1I3GZS9_SELRU</name>
<accession>A0A1I3GZS9</accession>
<feature type="transmembrane region" description="Helical" evidence="8">
    <location>
        <begin position="201"/>
        <end position="227"/>
    </location>
</feature>
<evidence type="ECO:0000259" key="10">
    <source>
        <dbReference type="PROSITE" id="PS50928"/>
    </source>
</evidence>
<dbReference type="InterPro" id="IPR000515">
    <property type="entry name" value="MetI-like"/>
</dbReference>
<dbReference type="InterPro" id="IPR051124">
    <property type="entry name" value="Phosphate_Transport_Permease"/>
</dbReference>
<evidence type="ECO:0000256" key="7">
    <source>
        <dbReference type="ARBA" id="ARBA00023136"/>
    </source>
</evidence>
<comment type="function">
    <text evidence="9">Part of the binding-protein-dependent transport system for phosphate; probably responsible for the translocation of the substrate across the membrane.</text>
</comment>
<dbReference type="RefSeq" id="WP_075445327.1">
    <property type="nucleotide sequence ID" value="NZ_FOQK01000026.1"/>
</dbReference>
<dbReference type="Gene3D" id="1.10.3720.10">
    <property type="entry name" value="MetI-like"/>
    <property type="match status" value="1"/>
</dbReference>
<evidence type="ECO:0000313" key="11">
    <source>
        <dbReference type="EMBL" id="SFI28876.1"/>
    </source>
</evidence>
<dbReference type="GO" id="GO:0005886">
    <property type="term" value="C:plasma membrane"/>
    <property type="evidence" value="ECO:0007669"/>
    <property type="project" value="UniProtKB-SubCell"/>
</dbReference>
<keyword evidence="5 8" id="KW-0812">Transmembrane</keyword>
<dbReference type="InterPro" id="IPR035906">
    <property type="entry name" value="MetI-like_sf"/>
</dbReference>
<dbReference type="OrthoDB" id="9807065at2"/>
<dbReference type="PANTHER" id="PTHR30425">
    <property type="entry name" value="PHOSPHATE TRANSPORT SYSTEM PERMEASE PROTEIN PST"/>
    <property type="match status" value="1"/>
</dbReference>
<dbReference type="EMBL" id="FOQK01000026">
    <property type="protein sequence ID" value="SFI28876.1"/>
    <property type="molecule type" value="Genomic_DNA"/>
</dbReference>
<dbReference type="GO" id="GO:0005315">
    <property type="term" value="F:phosphate transmembrane transporter activity"/>
    <property type="evidence" value="ECO:0007669"/>
    <property type="project" value="InterPro"/>
</dbReference>
<proteinExistence type="inferred from homology"/>
<feature type="transmembrane region" description="Helical" evidence="8">
    <location>
        <begin position="161"/>
        <end position="181"/>
    </location>
</feature>
<evidence type="ECO:0000256" key="1">
    <source>
        <dbReference type="ARBA" id="ARBA00004651"/>
    </source>
</evidence>
<evidence type="ECO:0000256" key="6">
    <source>
        <dbReference type="ARBA" id="ARBA00022989"/>
    </source>
</evidence>
<keyword evidence="4 9" id="KW-1003">Cell membrane</keyword>
<comment type="similarity">
    <text evidence="2 9">Belongs to the binding-protein-dependent transport system permease family. CysTW subfamily.</text>
</comment>
<evidence type="ECO:0000313" key="12">
    <source>
        <dbReference type="Proteomes" id="UP000183639"/>
    </source>
</evidence>
<dbReference type="Proteomes" id="UP000183639">
    <property type="component" value="Unassembled WGS sequence"/>
</dbReference>
<dbReference type="GO" id="GO:0006817">
    <property type="term" value="P:phosphate ion transport"/>
    <property type="evidence" value="ECO:0007669"/>
    <property type="project" value="UniProtKB-KW"/>
</dbReference>
<dbReference type="InterPro" id="IPR011864">
    <property type="entry name" value="Phosphate_PstC"/>
</dbReference>
<keyword evidence="9" id="KW-0592">Phosphate transport</keyword>
<comment type="subcellular location">
    <subcellularLocation>
        <location evidence="1 8">Cell membrane</location>
        <topology evidence="1 8">Multi-pass membrane protein</topology>
    </subcellularLocation>
</comment>
<evidence type="ECO:0000256" key="4">
    <source>
        <dbReference type="ARBA" id="ARBA00022475"/>
    </source>
</evidence>
<feature type="domain" description="ABC transmembrane type-1" evidence="10">
    <location>
        <begin position="85"/>
        <end position="296"/>
    </location>
</feature>
<dbReference type="PANTHER" id="PTHR30425:SF2">
    <property type="entry name" value="ABC TRANSPORTER PERMEASE PROTEIN YQGH-RELATED"/>
    <property type="match status" value="1"/>
</dbReference>
<evidence type="ECO:0000256" key="2">
    <source>
        <dbReference type="ARBA" id="ARBA00007069"/>
    </source>
</evidence>
<dbReference type="NCBIfam" id="TIGR02138">
    <property type="entry name" value="phosphate_pstC"/>
    <property type="match status" value="1"/>
</dbReference>
<dbReference type="PROSITE" id="PS50928">
    <property type="entry name" value="ABC_TM1"/>
    <property type="match status" value="1"/>
</dbReference>
<sequence length="305" mass="32704">MEQAAASQMAAKKNDKGHRRRLFYDTCGRWFFGAAACVMSIVIFAIIFLVGKQGLQTFAEVSPLEFFFSGQWDPLSGKYGALFFILGSFLSTALAILIGAPLGLMGAIFLAKVAPTWLQHIMRPAIDLYTAIPSVVYGYAGLVVLVPWLRETFGQATGFGLLAASLVLAVMILPTILSISTDALQAVDPSLEEASLALGATWWQTVQHVVLPAAAPGILTAVVLAMARAIGETMAVQMLIGNTPQLAVSLFSPTATLTSNIVVEMGNTPFGSVWGNALFLMAFVLLLLSLAMILLVRRFGQRRFA</sequence>